<comment type="caution">
    <text evidence="1">The sequence shown here is derived from an EMBL/GenBank/DDBJ whole genome shotgun (WGS) entry which is preliminary data.</text>
</comment>
<name>A0A7J9B5N0_9ROSI</name>
<dbReference type="AlphaFoldDB" id="A0A7J9B5N0"/>
<accession>A0A7J9B5N0</accession>
<evidence type="ECO:0000313" key="2">
    <source>
        <dbReference type="Proteomes" id="UP000593574"/>
    </source>
</evidence>
<reference evidence="1 2" key="1">
    <citation type="journal article" date="2019" name="Genome Biol. Evol.">
        <title>Insights into the evolution of the New World diploid cottons (Gossypium, subgenus Houzingenia) based on genome sequencing.</title>
        <authorList>
            <person name="Grover C.E."/>
            <person name="Arick M.A. 2nd"/>
            <person name="Thrash A."/>
            <person name="Conover J.L."/>
            <person name="Sanders W.S."/>
            <person name="Peterson D.G."/>
            <person name="Frelichowski J.E."/>
            <person name="Scheffler J.A."/>
            <person name="Scheffler B.E."/>
            <person name="Wendel J.F."/>
        </authorList>
    </citation>
    <scope>NUCLEOTIDE SEQUENCE [LARGE SCALE GENOMIC DNA]</scope>
    <source>
        <strain evidence="1">4</strain>
        <tissue evidence="1">Leaf</tissue>
    </source>
</reference>
<organism evidence="1 2">
    <name type="scientific">Gossypium laxum</name>
    <dbReference type="NCBI Taxonomy" id="34288"/>
    <lineage>
        <taxon>Eukaryota</taxon>
        <taxon>Viridiplantae</taxon>
        <taxon>Streptophyta</taxon>
        <taxon>Embryophyta</taxon>
        <taxon>Tracheophyta</taxon>
        <taxon>Spermatophyta</taxon>
        <taxon>Magnoliopsida</taxon>
        <taxon>eudicotyledons</taxon>
        <taxon>Gunneridae</taxon>
        <taxon>Pentapetalae</taxon>
        <taxon>rosids</taxon>
        <taxon>malvids</taxon>
        <taxon>Malvales</taxon>
        <taxon>Malvaceae</taxon>
        <taxon>Malvoideae</taxon>
        <taxon>Gossypium</taxon>
    </lineage>
</organism>
<gene>
    <name evidence="1" type="ORF">Golax_023039</name>
</gene>
<dbReference type="Proteomes" id="UP000593574">
    <property type="component" value="Unassembled WGS sequence"/>
</dbReference>
<evidence type="ECO:0000313" key="1">
    <source>
        <dbReference type="EMBL" id="MBA0731502.1"/>
    </source>
</evidence>
<sequence length="49" mass="5616">MLLILTGARIAKVRRLLNHIRLLHWILICILKEGCHTISESCVLVIILL</sequence>
<protein>
    <submittedName>
        <fullName evidence="1">Uncharacterized protein</fullName>
    </submittedName>
</protein>
<dbReference type="EMBL" id="JABEZV010449808">
    <property type="protein sequence ID" value="MBA0731502.1"/>
    <property type="molecule type" value="Genomic_DNA"/>
</dbReference>
<proteinExistence type="predicted"/>
<keyword evidence="2" id="KW-1185">Reference proteome</keyword>